<dbReference type="PROSITE" id="PS51197">
    <property type="entry name" value="HTH_RRF2_2"/>
    <property type="match status" value="1"/>
</dbReference>
<dbReference type="PANTHER" id="PTHR33221">
    <property type="entry name" value="WINGED HELIX-TURN-HELIX TRANSCRIPTIONAL REGULATOR, RRF2 FAMILY"/>
    <property type="match status" value="1"/>
</dbReference>
<gene>
    <name evidence="2" type="ORF">GMBLW1_43810</name>
</gene>
<dbReference type="KEGG" id="tim:GMBLW1_43810"/>
<evidence type="ECO:0008006" key="4">
    <source>
        <dbReference type="Google" id="ProtNLM"/>
    </source>
</evidence>
<organism evidence="2">
    <name type="scientific">Tuwongella immobilis</name>
    <dbReference type="NCBI Taxonomy" id="692036"/>
    <lineage>
        <taxon>Bacteria</taxon>
        <taxon>Pseudomonadati</taxon>
        <taxon>Planctomycetota</taxon>
        <taxon>Planctomycetia</taxon>
        <taxon>Gemmatales</taxon>
        <taxon>Gemmataceae</taxon>
        <taxon>Tuwongella</taxon>
    </lineage>
</organism>
<name>A0A6C2YVB4_9BACT</name>
<dbReference type="Gene3D" id="1.10.10.10">
    <property type="entry name" value="Winged helix-like DNA-binding domain superfamily/Winged helix DNA-binding domain"/>
    <property type="match status" value="1"/>
</dbReference>
<dbReference type="InterPro" id="IPR036388">
    <property type="entry name" value="WH-like_DNA-bd_sf"/>
</dbReference>
<dbReference type="GO" id="GO:0003700">
    <property type="term" value="F:DNA-binding transcription factor activity"/>
    <property type="evidence" value="ECO:0007669"/>
    <property type="project" value="TreeGrafter"/>
</dbReference>
<dbReference type="InterPro" id="IPR030489">
    <property type="entry name" value="TR_Rrf2-type_CS"/>
</dbReference>
<dbReference type="InParanoid" id="A0A6C2YVB4"/>
<dbReference type="EMBL" id="LR586016">
    <property type="protein sequence ID" value="VIP04812.1"/>
    <property type="molecule type" value="Genomic_DNA"/>
</dbReference>
<dbReference type="Proteomes" id="UP000464378">
    <property type="component" value="Chromosome"/>
</dbReference>
<protein>
    <recommendedName>
        <fullName evidence="4">Rrf2 family transcriptional regulator</fullName>
    </recommendedName>
</protein>
<feature type="compositionally biased region" description="Pro residues" evidence="1">
    <location>
        <begin position="187"/>
        <end position="196"/>
    </location>
</feature>
<evidence type="ECO:0000313" key="2">
    <source>
        <dbReference type="EMBL" id="VIP04812.1"/>
    </source>
</evidence>
<dbReference type="GO" id="GO:0005829">
    <property type="term" value="C:cytosol"/>
    <property type="evidence" value="ECO:0007669"/>
    <property type="project" value="TreeGrafter"/>
</dbReference>
<dbReference type="SUPFAM" id="SSF46785">
    <property type="entry name" value="Winged helix' DNA-binding domain"/>
    <property type="match status" value="1"/>
</dbReference>
<dbReference type="RefSeq" id="WP_162659841.1">
    <property type="nucleotide sequence ID" value="NZ_LR593887.1"/>
</dbReference>
<dbReference type="PANTHER" id="PTHR33221:SF13">
    <property type="entry name" value="TRANSCRIPTIONAL REGULATOR-RELATED"/>
    <property type="match status" value="1"/>
</dbReference>
<dbReference type="InterPro" id="IPR036390">
    <property type="entry name" value="WH_DNA-bd_sf"/>
</dbReference>
<dbReference type="Pfam" id="PF02082">
    <property type="entry name" value="Rrf2"/>
    <property type="match status" value="1"/>
</dbReference>
<dbReference type="EMBL" id="LR593887">
    <property type="protein sequence ID" value="VTS06984.1"/>
    <property type="molecule type" value="Genomic_DNA"/>
</dbReference>
<dbReference type="PROSITE" id="PS01332">
    <property type="entry name" value="HTH_RRF2_1"/>
    <property type="match status" value="1"/>
</dbReference>
<keyword evidence="3" id="KW-1185">Reference proteome</keyword>
<feature type="region of interest" description="Disordered" evidence="1">
    <location>
        <begin position="155"/>
        <end position="196"/>
    </location>
</feature>
<sequence>MFSQTVEYALRAVAYLAGQPGKPATTEDVATATKVPPAYLAKVLQSLTRAGVLKSQRGVGGGVCLHRDPAELSILEVVQAVDPIRRIRTCPLGLKSHGVKLCPLHARLDNALAMVEDSFAKTTLAEVLAEPTTSIPLVDSSPDAEIPCAFPPRVELGMRANGRESSPKSPDSRNCADTADPAGALPSNPPASPPTV</sequence>
<reference evidence="2" key="1">
    <citation type="submission" date="2019-04" db="EMBL/GenBank/DDBJ databases">
        <authorList>
            <consortium name="Science for Life Laboratories"/>
        </authorList>
    </citation>
    <scope>NUCLEOTIDE SEQUENCE</scope>
    <source>
        <strain evidence="2">MBLW1</strain>
    </source>
</reference>
<evidence type="ECO:0000256" key="1">
    <source>
        <dbReference type="SAM" id="MobiDB-lite"/>
    </source>
</evidence>
<dbReference type="InterPro" id="IPR000944">
    <property type="entry name" value="Tscrpt_reg_Rrf2"/>
</dbReference>
<evidence type="ECO:0000313" key="3">
    <source>
        <dbReference type="Proteomes" id="UP000464378"/>
    </source>
</evidence>
<proteinExistence type="predicted"/>
<dbReference type="AlphaFoldDB" id="A0A6C2YVB4"/>
<accession>A0A6C2YVB4</accession>
<dbReference type="NCBIfam" id="TIGR00738">
    <property type="entry name" value="rrf2_super"/>
    <property type="match status" value="1"/>
</dbReference>